<keyword evidence="2" id="KW-1185">Reference proteome</keyword>
<reference evidence="1 2" key="1">
    <citation type="submission" date="2024-01" db="EMBL/GenBank/DDBJ databases">
        <title>The genome of the rayed Mediterranean limpet Patella caerulea (Linnaeus, 1758).</title>
        <authorList>
            <person name="Anh-Thu Weber A."/>
            <person name="Halstead-Nussloch G."/>
        </authorList>
    </citation>
    <scope>NUCLEOTIDE SEQUENCE [LARGE SCALE GENOMIC DNA]</scope>
    <source>
        <strain evidence="1">AATW-2023a</strain>
        <tissue evidence="1">Whole specimen</tissue>
    </source>
</reference>
<evidence type="ECO:0000313" key="2">
    <source>
        <dbReference type="Proteomes" id="UP001347796"/>
    </source>
</evidence>
<gene>
    <name evidence="1" type="ORF">SNE40_007510</name>
</gene>
<comment type="caution">
    <text evidence="1">The sequence shown here is derived from an EMBL/GenBank/DDBJ whole genome shotgun (WGS) entry which is preliminary data.</text>
</comment>
<dbReference type="AlphaFoldDB" id="A0AAN8PXK0"/>
<evidence type="ECO:0000313" key="1">
    <source>
        <dbReference type="EMBL" id="KAK6185234.1"/>
    </source>
</evidence>
<sequence length="106" mass="11171">MTGVGFYDIYNSGRDVDLPAVLTHELLPVPASLAEINGTLRTGNKAIIADVLTEGIECPQVISPEVSGCLVIDGQALVVALGKPENTVTFGDLADRYMRAVLTISV</sequence>
<dbReference type="EMBL" id="JAZGQO010000006">
    <property type="protein sequence ID" value="KAK6185234.1"/>
    <property type="molecule type" value="Genomic_DNA"/>
</dbReference>
<organism evidence="1 2">
    <name type="scientific">Patella caerulea</name>
    <name type="common">Rayed Mediterranean limpet</name>
    <dbReference type="NCBI Taxonomy" id="87958"/>
    <lineage>
        <taxon>Eukaryota</taxon>
        <taxon>Metazoa</taxon>
        <taxon>Spiralia</taxon>
        <taxon>Lophotrochozoa</taxon>
        <taxon>Mollusca</taxon>
        <taxon>Gastropoda</taxon>
        <taxon>Patellogastropoda</taxon>
        <taxon>Patelloidea</taxon>
        <taxon>Patellidae</taxon>
        <taxon>Patella</taxon>
    </lineage>
</organism>
<accession>A0AAN8PXK0</accession>
<protein>
    <submittedName>
        <fullName evidence="1">Uncharacterized protein</fullName>
    </submittedName>
</protein>
<proteinExistence type="predicted"/>
<dbReference type="Proteomes" id="UP001347796">
    <property type="component" value="Unassembled WGS sequence"/>
</dbReference>
<name>A0AAN8PXK0_PATCE</name>